<dbReference type="InterPro" id="IPR036676">
    <property type="entry name" value="PurM-like_C_sf"/>
</dbReference>
<keyword evidence="5" id="KW-1185">Reference proteome</keyword>
<dbReference type="GO" id="GO:0009030">
    <property type="term" value="F:thiamine-phosphate kinase activity"/>
    <property type="evidence" value="ECO:0007669"/>
    <property type="project" value="UniProtKB-UniRule"/>
</dbReference>
<feature type="binding site" evidence="1">
    <location>
        <begin position="116"/>
        <end position="117"/>
    </location>
    <ligand>
        <name>ATP</name>
        <dbReference type="ChEBI" id="CHEBI:30616"/>
    </ligand>
</feature>
<comment type="function">
    <text evidence="1">Catalyzes the ATP-dependent phosphorylation of thiamine-monophosphate (TMP) to form thiamine-pyrophosphate (TPP), the active form of vitamin B1.</text>
</comment>
<comment type="similarity">
    <text evidence="1">Belongs to the thiamine-monophosphate kinase family.</text>
</comment>
<dbReference type="Pfam" id="PF02769">
    <property type="entry name" value="AIRS_C"/>
    <property type="match status" value="1"/>
</dbReference>
<feature type="binding site" evidence="1">
    <location>
        <position position="42"/>
    </location>
    <ligand>
        <name>Mg(2+)</name>
        <dbReference type="ChEBI" id="CHEBI:18420"/>
        <label>1</label>
    </ligand>
</feature>
<feature type="binding site" evidence="1">
    <location>
        <position position="72"/>
    </location>
    <ligand>
        <name>Mg(2+)</name>
        <dbReference type="ChEBI" id="CHEBI:18420"/>
        <label>3</label>
    </ligand>
</feature>
<comment type="miscellaneous">
    <text evidence="1">Reaction mechanism of ThiL seems to utilize a direct, inline transfer of the gamma-phosphate of ATP to TMP rather than a phosphorylated enzyme intermediate.</text>
</comment>
<evidence type="ECO:0000259" key="2">
    <source>
        <dbReference type="Pfam" id="PF00586"/>
    </source>
</evidence>
<dbReference type="PIRSF" id="PIRSF005303">
    <property type="entry name" value="Thiam_monoph_kin"/>
    <property type="match status" value="1"/>
</dbReference>
<dbReference type="PANTHER" id="PTHR30270">
    <property type="entry name" value="THIAMINE-MONOPHOSPHATE KINASE"/>
    <property type="match status" value="1"/>
</dbReference>
<dbReference type="GO" id="GO:0009228">
    <property type="term" value="P:thiamine biosynthetic process"/>
    <property type="evidence" value="ECO:0007669"/>
    <property type="project" value="UniProtKB-KW"/>
</dbReference>
<feature type="domain" description="PurM-like N-terminal" evidence="2">
    <location>
        <begin position="25"/>
        <end position="134"/>
    </location>
</feature>
<dbReference type="InterPro" id="IPR010918">
    <property type="entry name" value="PurM-like_C_dom"/>
</dbReference>
<dbReference type="InterPro" id="IPR036921">
    <property type="entry name" value="PurM-like_N_sf"/>
</dbReference>
<feature type="binding site" evidence="1">
    <location>
        <position position="298"/>
    </location>
    <ligand>
        <name>substrate</name>
    </ligand>
</feature>
<feature type="binding site" evidence="1">
    <location>
        <position position="206"/>
    </location>
    <ligand>
        <name>Mg(2+)</name>
        <dbReference type="ChEBI" id="CHEBI:18420"/>
        <label>3</label>
    </ligand>
</feature>
<dbReference type="NCBIfam" id="TIGR01379">
    <property type="entry name" value="thiL"/>
    <property type="match status" value="1"/>
</dbReference>
<feature type="binding site" evidence="1">
    <location>
        <position position="72"/>
    </location>
    <ligand>
        <name>Mg(2+)</name>
        <dbReference type="ChEBI" id="CHEBI:18420"/>
        <label>4</label>
    </ligand>
</feature>
<comment type="pathway">
    <text evidence="1">Cofactor biosynthesis; thiamine diphosphate biosynthesis; thiamine diphosphate from thiamine phosphate: step 1/1.</text>
</comment>
<dbReference type="SUPFAM" id="SSF55326">
    <property type="entry name" value="PurM N-terminal domain-like"/>
    <property type="match status" value="1"/>
</dbReference>
<feature type="binding site" evidence="1">
    <location>
        <position position="27"/>
    </location>
    <ligand>
        <name>Mg(2+)</name>
        <dbReference type="ChEBI" id="CHEBI:18420"/>
        <label>4</label>
    </ligand>
</feature>
<accession>C7LY34</accession>
<keyword evidence="1" id="KW-0479">Metal-binding</keyword>
<keyword evidence="1" id="KW-0460">Magnesium</keyword>
<feature type="binding site" evidence="1">
    <location>
        <position position="43"/>
    </location>
    <ligand>
        <name>Mg(2+)</name>
        <dbReference type="ChEBI" id="CHEBI:18420"/>
        <label>1</label>
    </ligand>
</feature>
<feature type="binding site" evidence="1">
    <location>
        <position position="247"/>
    </location>
    <ligand>
        <name>substrate</name>
    </ligand>
</feature>
<feature type="binding site" evidence="1">
    <location>
        <position position="43"/>
    </location>
    <ligand>
        <name>Mg(2+)</name>
        <dbReference type="ChEBI" id="CHEBI:18420"/>
        <label>2</label>
    </ligand>
</feature>
<dbReference type="GO" id="GO:0000287">
    <property type="term" value="F:magnesium ion binding"/>
    <property type="evidence" value="ECO:0007669"/>
    <property type="project" value="UniProtKB-UniRule"/>
</dbReference>
<comment type="catalytic activity">
    <reaction evidence="1">
        <text>thiamine phosphate + ATP = thiamine diphosphate + ADP</text>
        <dbReference type="Rhea" id="RHEA:15913"/>
        <dbReference type="ChEBI" id="CHEBI:30616"/>
        <dbReference type="ChEBI" id="CHEBI:37575"/>
        <dbReference type="ChEBI" id="CHEBI:58937"/>
        <dbReference type="ChEBI" id="CHEBI:456216"/>
        <dbReference type="EC" id="2.7.4.16"/>
    </reaction>
</comment>
<dbReference type="PANTHER" id="PTHR30270:SF0">
    <property type="entry name" value="THIAMINE-MONOPHOSPHATE KINASE"/>
    <property type="match status" value="1"/>
</dbReference>
<evidence type="ECO:0000313" key="5">
    <source>
        <dbReference type="Proteomes" id="UP000000771"/>
    </source>
</evidence>
<dbReference type="Gene3D" id="3.30.1330.10">
    <property type="entry name" value="PurM-like, N-terminal domain"/>
    <property type="match status" value="1"/>
</dbReference>
<dbReference type="Gene3D" id="3.90.650.10">
    <property type="entry name" value="PurM-like C-terminal domain"/>
    <property type="match status" value="1"/>
</dbReference>
<evidence type="ECO:0000259" key="3">
    <source>
        <dbReference type="Pfam" id="PF02769"/>
    </source>
</evidence>
<feature type="binding site" evidence="1">
    <location>
        <position position="141"/>
    </location>
    <ligand>
        <name>ATP</name>
        <dbReference type="ChEBI" id="CHEBI:30616"/>
    </ligand>
</feature>
<sequence length="309" mass="31535">MDTNWREDEVIEAVIGAGSASLAIGDDTATIAPSSKSRVWCSDLVVDGVHVEVDRWPLAAIAHKAVAVNLSDLAAAGATPEATLLALACPPAIDARAIAVAVAEAADRLGAPLVGGDTTRGATLTLCVTALGQVDGTPLTRRGARSGDHLLVTGPLGAASAGLRRVLAGEAPEALPRHLHDALFAPQPRLAHGQLAASYGASAAIDVSDGFSLDLHRLADRSGVGFELDHVPIAPDATLADALGGGEDYELVIAIHDPSALIDACRAAGLREPIVVGRIVADARQRTLGGEPLAPRGWIHGASSPDITR</sequence>
<dbReference type="Proteomes" id="UP000000771">
    <property type="component" value="Chromosome"/>
</dbReference>
<dbReference type="InterPro" id="IPR006283">
    <property type="entry name" value="ThiL-like"/>
</dbReference>
<name>C7LY34_ACIFD</name>
<organism evidence="4 5">
    <name type="scientific">Acidimicrobium ferrooxidans (strain DSM 10331 / JCM 15462 / NBRC 103882 / ICP)</name>
    <dbReference type="NCBI Taxonomy" id="525909"/>
    <lineage>
        <taxon>Bacteria</taxon>
        <taxon>Bacillati</taxon>
        <taxon>Actinomycetota</taxon>
        <taxon>Acidimicrobiia</taxon>
        <taxon>Acidimicrobiales</taxon>
        <taxon>Acidimicrobiaceae</taxon>
        <taxon>Acidimicrobium</taxon>
    </lineage>
</organism>
<feature type="binding site" evidence="1">
    <location>
        <position position="50"/>
    </location>
    <ligand>
        <name>substrate</name>
    </ligand>
</feature>
<dbReference type="Pfam" id="PF00586">
    <property type="entry name" value="AIRS"/>
    <property type="match status" value="1"/>
</dbReference>
<dbReference type="UniPathway" id="UPA00060">
    <property type="reaction ID" value="UER00142"/>
</dbReference>
<dbReference type="AlphaFoldDB" id="C7LY34"/>
<evidence type="ECO:0000256" key="1">
    <source>
        <dbReference type="HAMAP-Rule" id="MF_02128"/>
    </source>
</evidence>
<dbReference type="KEGG" id="afo:Afer_0692"/>
<reference evidence="4 5" key="1">
    <citation type="journal article" date="2009" name="Stand. Genomic Sci.">
        <title>Complete genome sequence of Acidimicrobium ferrooxidans type strain (ICP).</title>
        <authorList>
            <person name="Clum A."/>
            <person name="Nolan M."/>
            <person name="Lang E."/>
            <person name="Glavina Del Rio T."/>
            <person name="Tice H."/>
            <person name="Copeland A."/>
            <person name="Cheng J.F."/>
            <person name="Lucas S."/>
            <person name="Chen F."/>
            <person name="Bruce D."/>
            <person name="Goodwin L."/>
            <person name="Pitluck S."/>
            <person name="Ivanova N."/>
            <person name="Mavrommatis K."/>
            <person name="Mikhailova N."/>
            <person name="Pati A."/>
            <person name="Chen A."/>
            <person name="Palaniappan K."/>
            <person name="Goker M."/>
            <person name="Spring S."/>
            <person name="Land M."/>
            <person name="Hauser L."/>
            <person name="Chang Y.J."/>
            <person name="Jeffries C.C."/>
            <person name="Chain P."/>
            <person name="Bristow J."/>
            <person name="Eisen J.A."/>
            <person name="Markowitz V."/>
            <person name="Hugenholtz P."/>
            <person name="Kyrpides N.C."/>
            <person name="Klenk H.P."/>
            <person name="Lapidus A."/>
        </authorList>
    </citation>
    <scope>NUCLEOTIDE SEQUENCE [LARGE SCALE GENOMIC DNA]</scope>
    <source>
        <strain evidence="5">DSM 10331 / JCM 15462 / NBRC 103882 / ICP</strain>
    </source>
</reference>
<dbReference type="CDD" id="cd02194">
    <property type="entry name" value="ThiL"/>
    <property type="match status" value="1"/>
</dbReference>
<feature type="binding site" evidence="1">
    <location>
        <position position="208"/>
    </location>
    <ligand>
        <name>ATP</name>
        <dbReference type="ChEBI" id="CHEBI:30616"/>
    </ligand>
</feature>
<feature type="binding site" evidence="1">
    <location>
        <position position="72"/>
    </location>
    <ligand>
        <name>Mg(2+)</name>
        <dbReference type="ChEBI" id="CHEBI:18420"/>
        <label>2</label>
    </ligand>
</feature>
<feature type="binding site" evidence="1">
    <location>
        <position position="209"/>
    </location>
    <ligand>
        <name>Mg(2+)</name>
        <dbReference type="ChEBI" id="CHEBI:18420"/>
        <label>5</label>
    </ligand>
</feature>
<feature type="domain" description="PurM-like C-terminal" evidence="3">
    <location>
        <begin position="145"/>
        <end position="285"/>
    </location>
</feature>
<dbReference type="HAMAP" id="MF_02128">
    <property type="entry name" value="TMP_kinase"/>
    <property type="match status" value="1"/>
</dbReference>
<dbReference type="GO" id="GO:0005524">
    <property type="term" value="F:ATP binding"/>
    <property type="evidence" value="ECO:0007669"/>
    <property type="project" value="UniProtKB-UniRule"/>
</dbReference>
<dbReference type="STRING" id="525909.Afer_0692"/>
<feature type="binding site" evidence="1">
    <location>
        <position position="27"/>
    </location>
    <ligand>
        <name>Mg(2+)</name>
        <dbReference type="ChEBI" id="CHEBI:18420"/>
        <label>3</label>
    </ligand>
</feature>
<dbReference type="InterPro" id="IPR016188">
    <property type="entry name" value="PurM-like_N"/>
</dbReference>
<keyword evidence="1" id="KW-0067">ATP-binding</keyword>
<protein>
    <recommendedName>
        <fullName evidence="1">Thiamine-monophosphate kinase</fullName>
        <shortName evidence="1">TMP kinase</shortName>
        <shortName evidence="1">Thiamine-phosphate kinase</shortName>
        <ecNumber evidence="1">2.7.4.16</ecNumber>
    </recommendedName>
</protein>
<keyword evidence="1 4" id="KW-0418">Kinase</keyword>
<keyword evidence="1 4" id="KW-0808">Transferase</keyword>
<keyword evidence="1" id="KW-0547">Nucleotide-binding</keyword>
<dbReference type="SUPFAM" id="SSF56042">
    <property type="entry name" value="PurM C-terminal domain-like"/>
    <property type="match status" value="1"/>
</dbReference>
<dbReference type="RefSeq" id="WP_015798131.1">
    <property type="nucleotide sequence ID" value="NC_013124.1"/>
</dbReference>
<dbReference type="GO" id="GO:0009229">
    <property type="term" value="P:thiamine diphosphate biosynthetic process"/>
    <property type="evidence" value="ECO:0007669"/>
    <property type="project" value="UniProtKB-UniRule"/>
</dbReference>
<dbReference type="eggNOG" id="COG0611">
    <property type="taxonomic scope" value="Bacteria"/>
</dbReference>
<dbReference type="EC" id="2.7.4.16" evidence="1"/>
<dbReference type="HOGENOM" id="CLU_046964_3_0_11"/>
<dbReference type="EMBL" id="CP001631">
    <property type="protein sequence ID" value="ACU53642.1"/>
    <property type="molecule type" value="Genomic_DNA"/>
</dbReference>
<proteinExistence type="inferred from homology"/>
<gene>
    <name evidence="1" type="primary">thiL</name>
    <name evidence="4" type="ordered locus">Afer_0692</name>
</gene>
<keyword evidence="1" id="KW-0784">Thiamine biosynthesis</keyword>
<evidence type="ECO:0000313" key="4">
    <source>
        <dbReference type="EMBL" id="ACU53642.1"/>
    </source>
</evidence>
<comment type="caution">
    <text evidence="1">Lacks conserved residue(s) required for the propagation of feature annotation.</text>
</comment>
<feature type="binding site" evidence="1">
    <location>
        <position position="117"/>
    </location>
    <ligand>
        <name>Mg(2+)</name>
        <dbReference type="ChEBI" id="CHEBI:18420"/>
        <label>1</label>
    </ligand>
</feature>